<organism evidence="1 2">
    <name type="scientific">Acorus calamus</name>
    <name type="common">Sweet flag</name>
    <dbReference type="NCBI Taxonomy" id="4465"/>
    <lineage>
        <taxon>Eukaryota</taxon>
        <taxon>Viridiplantae</taxon>
        <taxon>Streptophyta</taxon>
        <taxon>Embryophyta</taxon>
        <taxon>Tracheophyta</taxon>
        <taxon>Spermatophyta</taxon>
        <taxon>Magnoliopsida</taxon>
        <taxon>Liliopsida</taxon>
        <taxon>Acoraceae</taxon>
        <taxon>Acorus</taxon>
    </lineage>
</organism>
<proteinExistence type="predicted"/>
<protein>
    <submittedName>
        <fullName evidence="1">Uncharacterized protein</fullName>
    </submittedName>
</protein>
<name>A0AAV9FDR8_ACOCL</name>
<keyword evidence="2" id="KW-1185">Reference proteome</keyword>
<comment type="caution">
    <text evidence="1">The sequence shown here is derived from an EMBL/GenBank/DDBJ whole genome shotgun (WGS) entry which is preliminary data.</text>
</comment>
<reference evidence="1" key="1">
    <citation type="journal article" date="2023" name="Nat. Commun.">
        <title>Diploid and tetraploid genomes of Acorus and the evolution of monocots.</title>
        <authorList>
            <person name="Ma L."/>
            <person name="Liu K.W."/>
            <person name="Li Z."/>
            <person name="Hsiao Y.Y."/>
            <person name="Qi Y."/>
            <person name="Fu T."/>
            <person name="Tang G.D."/>
            <person name="Zhang D."/>
            <person name="Sun W.H."/>
            <person name="Liu D.K."/>
            <person name="Li Y."/>
            <person name="Chen G.Z."/>
            <person name="Liu X.D."/>
            <person name="Liao X.Y."/>
            <person name="Jiang Y.T."/>
            <person name="Yu X."/>
            <person name="Hao Y."/>
            <person name="Huang J."/>
            <person name="Zhao X.W."/>
            <person name="Ke S."/>
            <person name="Chen Y.Y."/>
            <person name="Wu W.L."/>
            <person name="Hsu J.L."/>
            <person name="Lin Y.F."/>
            <person name="Huang M.D."/>
            <person name="Li C.Y."/>
            <person name="Huang L."/>
            <person name="Wang Z.W."/>
            <person name="Zhao X."/>
            <person name="Zhong W.Y."/>
            <person name="Peng D.H."/>
            <person name="Ahmad S."/>
            <person name="Lan S."/>
            <person name="Zhang J.S."/>
            <person name="Tsai W.C."/>
            <person name="Van de Peer Y."/>
            <person name="Liu Z.J."/>
        </authorList>
    </citation>
    <scope>NUCLEOTIDE SEQUENCE</scope>
    <source>
        <strain evidence="1">CP</strain>
    </source>
</reference>
<dbReference type="EMBL" id="JAUJYO010000002">
    <property type="protein sequence ID" value="KAK1322860.1"/>
    <property type="molecule type" value="Genomic_DNA"/>
</dbReference>
<accession>A0AAV9FDR8</accession>
<evidence type="ECO:0000313" key="2">
    <source>
        <dbReference type="Proteomes" id="UP001180020"/>
    </source>
</evidence>
<reference evidence="1" key="2">
    <citation type="submission" date="2023-06" db="EMBL/GenBank/DDBJ databases">
        <authorList>
            <person name="Ma L."/>
            <person name="Liu K.-W."/>
            <person name="Li Z."/>
            <person name="Hsiao Y.-Y."/>
            <person name="Qi Y."/>
            <person name="Fu T."/>
            <person name="Tang G."/>
            <person name="Zhang D."/>
            <person name="Sun W.-H."/>
            <person name="Liu D.-K."/>
            <person name="Li Y."/>
            <person name="Chen G.-Z."/>
            <person name="Liu X.-D."/>
            <person name="Liao X.-Y."/>
            <person name="Jiang Y.-T."/>
            <person name="Yu X."/>
            <person name="Hao Y."/>
            <person name="Huang J."/>
            <person name="Zhao X.-W."/>
            <person name="Ke S."/>
            <person name="Chen Y.-Y."/>
            <person name="Wu W.-L."/>
            <person name="Hsu J.-L."/>
            <person name="Lin Y.-F."/>
            <person name="Huang M.-D."/>
            <person name="Li C.-Y."/>
            <person name="Huang L."/>
            <person name="Wang Z.-W."/>
            <person name="Zhao X."/>
            <person name="Zhong W.-Y."/>
            <person name="Peng D.-H."/>
            <person name="Ahmad S."/>
            <person name="Lan S."/>
            <person name="Zhang J.-S."/>
            <person name="Tsai W.-C."/>
            <person name="Van De Peer Y."/>
            <person name="Liu Z.-J."/>
        </authorList>
    </citation>
    <scope>NUCLEOTIDE SEQUENCE</scope>
    <source>
        <strain evidence="1">CP</strain>
        <tissue evidence="1">Leaves</tissue>
    </source>
</reference>
<sequence>MECAPDSVTISSKDRPFLAKLSFNCWVLKEGGGRFCKTSSLMETSPSLRPDGTE</sequence>
<dbReference type="Proteomes" id="UP001180020">
    <property type="component" value="Unassembled WGS sequence"/>
</dbReference>
<dbReference type="AlphaFoldDB" id="A0AAV9FDR8"/>
<evidence type="ECO:0000313" key="1">
    <source>
        <dbReference type="EMBL" id="KAK1322860.1"/>
    </source>
</evidence>
<gene>
    <name evidence="1" type="ORF">QJS10_CPA02g00368</name>
</gene>